<evidence type="ECO:0000313" key="2">
    <source>
        <dbReference type="Proteomes" id="UP000246171"/>
    </source>
</evidence>
<dbReference type="EMBL" id="MSFU01000022">
    <property type="protein sequence ID" value="PWY67341.1"/>
    <property type="molecule type" value="Genomic_DNA"/>
</dbReference>
<comment type="caution">
    <text evidence="1">The sequence shown here is derived from an EMBL/GenBank/DDBJ whole genome shotgun (WGS) entry which is preliminary data.</text>
</comment>
<dbReference type="AlphaFoldDB" id="A0A317V1S2"/>
<keyword evidence="2" id="KW-1185">Reference proteome</keyword>
<dbReference type="VEuPathDB" id="FungiDB:BO83DRAFT_98077"/>
<protein>
    <submittedName>
        <fullName evidence="1">Uncharacterized protein</fullName>
    </submittedName>
</protein>
<gene>
    <name evidence="1" type="ORF">BO83DRAFT_98077</name>
</gene>
<dbReference type="GeneID" id="37059725"/>
<evidence type="ECO:0000313" key="1">
    <source>
        <dbReference type="EMBL" id="PWY67341.1"/>
    </source>
</evidence>
<dbReference type="RefSeq" id="XP_025385435.1">
    <property type="nucleotide sequence ID" value="XM_025537763.1"/>
</dbReference>
<sequence>MCTAIMITNTGGRWKFRRWRVCFPLLLMCTSLFLGFVSRDFKITQTWRVRLLCRIP</sequence>
<accession>A0A317V1S2</accession>
<organism evidence="1 2">
    <name type="scientific">Aspergillus eucalypticola (strain CBS 122712 / IBT 29274)</name>
    <dbReference type="NCBI Taxonomy" id="1448314"/>
    <lineage>
        <taxon>Eukaryota</taxon>
        <taxon>Fungi</taxon>
        <taxon>Dikarya</taxon>
        <taxon>Ascomycota</taxon>
        <taxon>Pezizomycotina</taxon>
        <taxon>Eurotiomycetes</taxon>
        <taxon>Eurotiomycetidae</taxon>
        <taxon>Eurotiales</taxon>
        <taxon>Aspergillaceae</taxon>
        <taxon>Aspergillus</taxon>
        <taxon>Aspergillus subgen. Circumdati</taxon>
    </lineage>
</organism>
<proteinExistence type="predicted"/>
<dbReference type="Proteomes" id="UP000246171">
    <property type="component" value="Unassembled WGS sequence"/>
</dbReference>
<reference evidence="1" key="1">
    <citation type="submission" date="2016-12" db="EMBL/GenBank/DDBJ databases">
        <title>The genomes of Aspergillus section Nigri reveals drivers in fungal speciation.</title>
        <authorList>
            <consortium name="DOE Joint Genome Institute"/>
            <person name="Vesth T.C."/>
            <person name="Nybo J."/>
            <person name="Theobald S."/>
            <person name="Brandl J."/>
            <person name="Frisvad J.C."/>
            <person name="Nielsen K.F."/>
            <person name="Lyhne E.K."/>
            <person name="Kogle M.E."/>
            <person name="Kuo A."/>
            <person name="Riley R."/>
            <person name="Clum A."/>
            <person name="Nolan M."/>
            <person name="Lipzen A."/>
            <person name="Salamov A."/>
            <person name="Henrissat B."/>
            <person name="Wiebenga A."/>
            <person name="De vries R.P."/>
            <person name="Grigoriev I.V."/>
            <person name="Mortensen U.H."/>
            <person name="Andersen M.R."/>
            <person name="Baker S.E."/>
        </authorList>
    </citation>
    <scope>NUCLEOTIDE SEQUENCE</scope>
    <source>
        <strain evidence="1">CBS 122712</strain>
    </source>
</reference>
<name>A0A317V1S2_ASPEC</name>